<evidence type="ECO:0000313" key="7">
    <source>
        <dbReference type="EMBL" id="GGM19054.1"/>
    </source>
</evidence>
<gene>
    <name evidence="7" type="ORF">GCM10011594_43930</name>
</gene>
<dbReference type="EMBL" id="BMNA01000022">
    <property type="protein sequence ID" value="GGM19054.1"/>
    <property type="molecule type" value="Genomic_DNA"/>
</dbReference>
<comment type="subcellular location">
    <subcellularLocation>
        <location evidence="1">Cell membrane</location>
        <topology evidence="1">Multi-pass membrane protein</topology>
    </subcellularLocation>
</comment>
<dbReference type="InterPro" id="IPR036259">
    <property type="entry name" value="MFS_trans_sf"/>
</dbReference>
<dbReference type="Pfam" id="PF07690">
    <property type="entry name" value="MFS_1"/>
    <property type="match status" value="1"/>
</dbReference>
<evidence type="ECO:0000256" key="6">
    <source>
        <dbReference type="SAM" id="Phobius"/>
    </source>
</evidence>
<dbReference type="Proteomes" id="UP000655208">
    <property type="component" value="Unassembled WGS sequence"/>
</dbReference>
<evidence type="ECO:0000313" key="8">
    <source>
        <dbReference type="Proteomes" id="UP000655208"/>
    </source>
</evidence>
<dbReference type="CDD" id="cd06173">
    <property type="entry name" value="MFS_MefA_like"/>
    <property type="match status" value="1"/>
</dbReference>
<feature type="transmembrane region" description="Helical" evidence="6">
    <location>
        <begin position="110"/>
        <end position="133"/>
    </location>
</feature>
<dbReference type="GO" id="GO:0005886">
    <property type="term" value="C:plasma membrane"/>
    <property type="evidence" value="ECO:0007669"/>
    <property type="project" value="UniProtKB-SubCell"/>
</dbReference>
<accession>A0A917WPE3</accession>
<keyword evidence="2" id="KW-1003">Cell membrane</keyword>
<evidence type="ECO:0000256" key="1">
    <source>
        <dbReference type="ARBA" id="ARBA00004651"/>
    </source>
</evidence>
<feature type="transmembrane region" description="Helical" evidence="6">
    <location>
        <begin position="258"/>
        <end position="279"/>
    </location>
</feature>
<evidence type="ECO:0000256" key="4">
    <source>
        <dbReference type="ARBA" id="ARBA00022989"/>
    </source>
</evidence>
<dbReference type="AlphaFoldDB" id="A0A917WPE3"/>
<protein>
    <submittedName>
        <fullName evidence="7">MFS transporter</fullName>
    </submittedName>
</protein>
<organism evidence="7 8">
    <name type="scientific">Nakamurella endophytica</name>
    <dbReference type="NCBI Taxonomy" id="1748367"/>
    <lineage>
        <taxon>Bacteria</taxon>
        <taxon>Bacillati</taxon>
        <taxon>Actinomycetota</taxon>
        <taxon>Actinomycetes</taxon>
        <taxon>Nakamurellales</taxon>
        <taxon>Nakamurellaceae</taxon>
        <taxon>Nakamurella</taxon>
    </lineage>
</organism>
<keyword evidence="3 6" id="KW-0812">Transmembrane</keyword>
<dbReference type="GO" id="GO:0022857">
    <property type="term" value="F:transmembrane transporter activity"/>
    <property type="evidence" value="ECO:0007669"/>
    <property type="project" value="InterPro"/>
</dbReference>
<dbReference type="PANTHER" id="PTHR23513:SF6">
    <property type="entry name" value="MAJOR FACILITATOR SUPERFAMILY ASSOCIATED DOMAIN-CONTAINING PROTEIN"/>
    <property type="match status" value="1"/>
</dbReference>
<proteinExistence type="predicted"/>
<dbReference type="SUPFAM" id="SSF103473">
    <property type="entry name" value="MFS general substrate transporter"/>
    <property type="match status" value="1"/>
</dbReference>
<feature type="transmembrane region" description="Helical" evidence="6">
    <location>
        <begin position="229"/>
        <end position="252"/>
    </location>
</feature>
<dbReference type="RefSeq" id="WP_188945002.1">
    <property type="nucleotide sequence ID" value="NZ_BMNA01000022.1"/>
</dbReference>
<feature type="transmembrane region" description="Helical" evidence="6">
    <location>
        <begin position="53"/>
        <end position="73"/>
    </location>
</feature>
<feature type="transmembrane region" description="Helical" evidence="6">
    <location>
        <begin position="386"/>
        <end position="404"/>
    </location>
</feature>
<dbReference type="InterPro" id="IPR011701">
    <property type="entry name" value="MFS"/>
</dbReference>
<feature type="transmembrane region" description="Helical" evidence="6">
    <location>
        <begin position="20"/>
        <end position="41"/>
    </location>
</feature>
<feature type="transmembrane region" description="Helical" evidence="6">
    <location>
        <begin position="291"/>
        <end position="310"/>
    </location>
</feature>
<name>A0A917WPE3_9ACTN</name>
<evidence type="ECO:0000256" key="5">
    <source>
        <dbReference type="ARBA" id="ARBA00023136"/>
    </source>
</evidence>
<comment type="caution">
    <text evidence="7">The sequence shown here is derived from an EMBL/GenBank/DDBJ whole genome shotgun (WGS) entry which is preliminary data.</text>
</comment>
<sequence>MTRAGVDDASRLPRPFRRLWLGESVSSFGTYVTLLGLQVVVLRTLGGDAQDVAWLSAVRWAPYLLLGLFAGVVVDRFRRLPVMVATDGACAALLALIPVLWWLGGLHVPALLAVVAAYSAVALFNDAASMSFLPRLVPRGDLQRAHARLDGSDAVAQASGPVLAGLLIKVVGAPVAILVDAASYLFSALMMASVRVAEPSPAAVPRTPIGTQIRDGVRWIYRGTSLRRLAVGTHLWFAGNAVLGVAVPVLALQTLQLTVIQFGFASAAAGVGALVGATLSTRAGRRWGTGGAVIAAHTVTTLGVLVMAGAAQGSGWAATAVLGSGQLLHGVAMGSSNSHEMSYRQAETPDGLQARTNITMRAANRAVVVLVAPVAGLLVAHAGPVVAILVAAAVFAVVVVVLAASPFRRARIGPSEEP</sequence>
<evidence type="ECO:0000256" key="2">
    <source>
        <dbReference type="ARBA" id="ARBA00022475"/>
    </source>
</evidence>
<feature type="transmembrane region" description="Helical" evidence="6">
    <location>
        <begin position="80"/>
        <end position="104"/>
    </location>
</feature>
<keyword evidence="4 6" id="KW-1133">Transmembrane helix</keyword>
<dbReference type="PANTHER" id="PTHR23513">
    <property type="entry name" value="INTEGRAL MEMBRANE EFFLUX PROTEIN-RELATED"/>
    <property type="match status" value="1"/>
</dbReference>
<reference evidence="7" key="1">
    <citation type="journal article" date="2014" name="Int. J. Syst. Evol. Microbiol.">
        <title>Complete genome sequence of Corynebacterium casei LMG S-19264T (=DSM 44701T), isolated from a smear-ripened cheese.</title>
        <authorList>
            <consortium name="US DOE Joint Genome Institute (JGI-PGF)"/>
            <person name="Walter F."/>
            <person name="Albersmeier A."/>
            <person name="Kalinowski J."/>
            <person name="Ruckert C."/>
        </authorList>
    </citation>
    <scope>NUCLEOTIDE SEQUENCE</scope>
    <source>
        <strain evidence="7">CGMCC 4.7308</strain>
    </source>
</reference>
<evidence type="ECO:0000256" key="3">
    <source>
        <dbReference type="ARBA" id="ARBA00022692"/>
    </source>
</evidence>
<keyword evidence="5 6" id="KW-0472">Membrane</keyword>
<keyword evidence="8" id="KW-1185">Reference proteome</keyword>
<dbReference type="Gene3D" id="1.20.1250.20">
    <property type="entry name" value="MFS general substrate transporter like domains"/>
    <property type="match status" value="1"/>
</dbReference>
<reference evidence="7" key="2">
    <citation type="submission" date="2020-09" db="EMBL/GenBank/DDBJ databases">
        <authorList>
            <person name="Sun Q."/>
            <person name="Zhou Y."/>
        </authorList>
    </citation>
    <scope>NUCLEOTIDE SEQUENCE</scope>
    <source>
        <strain evidence="7">CGMCC 4.7308</strain>
    </source>
</reference>